<dbReference type="eggNOG" id="KOG2323">
    <property type="taxonomic scope" value="Eukaryota"/>
</dbReference>
<dbReference type="InterPro" id="IPR051931">
    <property type="entry name" value="PAK3-like"/>
</dbReference>
<keyword evidence="11" id="KW-0732">Signal</keyword>
<dbReference type="EnsemblMetazoa" id="tetur09g00020.1">
    <property type="protein sequence ID" value="tetur09g00020.1"/>
    <property type="gene ID" value="tetur09g00020"/>
</dbReference>
<dbReference type="Proteomes" id="UP000015104">
    <property type="component" value="Unassembled WGS sequence"/>
</dbReference>
<dbReference type="GO" id="GO:0000287">
    <property type="term" value="F:magnesium ion binding"/>
    <property type="evidence" value="ECO:0007669"/>
    <property type="project" value="InterPro"/>
</dbReference>
<dbReference type="Pfam" id="PF00069">
    <property type="entry name" value="Pkinase"/>
    <property type="match status" value="1"/>
</dbReference>
<comment type="cofactor">
    <cofactor evidence="1">
        <name>Mg(2+)</name>
        <dbReference type="ChEBI" id="CHEBI:18420"/>
    </cofactor>
</comment>
<evidence type="ECO:0000256" key="3">
    <source>
        <dbReference type="ARBA" id="ARBA00012513"/>
    </source>
</evidence>
<dbReference type="InterPro" id="IPR036615">
    <property type="entry name" value="Mur_ligase_C_dom_sf"/>
</dbReference>
<dbReference type="SUPFAM" id="SSF56112">
    <property type="entry name" value="Protein kinase-like (PK-like)"/>
    <property type="match status" value="1"/>
</dbReference>
<keyword evidence="4" id="KW-0808">Transferase</keyword>
<name>T1KCP6_TETUR</name>
<keyword evidence="7 9" id="KW-0067">ATP-binding</keyword>
<dbReference type="InterPro" id="IPR008271">
    <property type="entry name" value="Ser/Thr_kinase_AS"/>
</dbReference>
<dbReference type="GO" id="GO:0005524">
    <property type="term" value="F:ATP binding"/>
    <property type="evidence" value="ECO:0007669"/>
    <property type="project" value="UniProtKB-UniRule"/>
</dbReference>
<dbReference type="InterPro" id="IPR040442">
    <property type="entry name" value="Pyrv_kinase-like_dom_sf"/>
</dbReference>
<evidence type="ECO:0000313" key="13">
    <source>
        <dbReference type="EnsemblMetazoa" id="tetur09g00020.1"/>
    </source>
</evidence>
<dbReference type="SUPFAM" id="SSF51621">
    <property type="entry name" value="Phosphoenolpyruvate/pyruvate domain"/>
    <property type="match status" value="1"/>
</dbReference>
<dbReference type="eggNOG" id="KOG2525">
    <property type="taxonomic scope" value="Eukaryota"/>
</dbReference>
<keyword evidence="5" id="KW-0479">Metal-binding</keyword>
<evidence type="ECO:0000259" key="12">
    <source>
        <dbReference type="PROSITE" id="PS50011"/>
    </source>
</evidence>
<dbReference type="SUPFAM" id="SSF53623">
    <property type="entry name" value="MurD-like peptide ligases, catalytic domain"/>
    <property type="match status" value="1"/>
</dbReference>
<feature type="chain" id="PRO_5007729016" description="non-specific serine/threonine protein kinase" evidence="11">
    <location>
        <begin position="18"/>
        <end position="1179"/>
    </location>
</feature>
<dbReference type="STRING" id="32264.T1KCP6"/>
<dbReference type="Pfam" id="PF02887">
    <property type="entry name" value="PK_C"/>
    <property type="match status" value="2"/>
</dbReference>
<organism evidence="13 14">
    <name type="scientific">Tetranychus urticae</name>
    <name type="common">Two-spotted spider mite</name>
    <dbReference type="NCBI Taxonomy" id="32264"/>
    <lineage>
        <taxon>Eukaryota</taxon>
        <taxon>Metazoa</taxon>
        <taxon>Ecdysozoa</taxon>
        <taxon>Arthropoda</taxon>
        <taxon>Chelicerata</taxon>
        <taxon>Arachnida</taxon>
        <taxon>Acari</taxon>
        <taxon>Acariformes</taxon>
        <taxon>Trombidiformes</taxon>
        <taxon>Prostigmata</taxon>
        <taxon>Eleutherengona</taxon>
        <taxon>Raphignathae</taxon>
        <taxon>Tetranychoidea</taxon>
        <taxon>Tetranychidae</taxon>
        <taxon>Tetranychus</taxon>
    </lineage>
</organism>
<dbReference type="GO" id="GO:0004743">
    <property type="term" value="F:pyruvate kinase activity"/>
    <property type="evidence" value="ECO:0007669"/>
    <property type="project" value="InterPro"/>
</dbReference>
<dbReference type="InterPro" id="IPR015795">
    <property type="entry name" value="Pyrv_Knase_C"/>
</dbReference>
<evidence type="ECO:0000256" key="7">
    <source>
        <dbReference type="ARBA" id="ARBA00022840"/>
    </source>
</evidence>
<evidence type="ECO:0000256" key="8">
    <source>
        <dbReference type="ARBA" id="ARBA00022842"/>
    </source>
</evidence>
<feature type="region of interest" description="Disordered" evidence="10">
    <location>
        <begin position="146"/>
        <end position="179"/>
    </location>
</feature>
<dbReference type="AlphaFoldDB" id="T1KCP6"/>
<sequence length="1179" mass="131608">MFFIHLIRLYFLNTSTGDWPQEFDELIQAAIDFCKARDFMRTGDSVIVVTGFRKDPGSTNTMKILQSKRSCATSSPVLPLIKISPSSNGSSCTPRESLQEPLSCTSSLMEVAVVIAAVVAICKSKFPGLTNSPVSVSNINNTTPSLNVSANNSVPSQPKEVNSPTTPLPPTTPKNSDNNLNIHPTIDETIDAVNNLSIDPKPGHNNNMTVLNNSVNKTKTITKECQTYLPNNIKSADKVNANNLGKLGKPDKNGLLEKKKMSDEEIMDKLRSIVTIGDPYRKYSKIEKIGQGASSVVYTAIEVSTGMEVAIKQMKLVQQPNQELIINEILVMKENKHPNIVNYLDSYLFGDELWVVMEYLPGGSLVDVVTETCMDQGQIAAVEILQALEFLHSNDVIHRDIKSDNILLGMDGSVKLTDFGFCAQISAEHNKRTTLVGTPYWMAPEVVNKKQYGPKVDIWSLGILAIEMIEGEPPYLNEHPLRKFLPCFFSLSFDWRTSFDHLFEIKGKDKLSVLFQEFLDKCLEVDVDKRWSSSELLKVSLHHDIILIESYQHHDKLSIRKIIKKSFAAKPLTVVLNNEETCLCDQMMDFEAKSNTQMLLNGNTETSNELINSNISYKETLSKLMEYDSEGSTCAGIIKANVVCFTSSQPEPAMQVIRNRSIEKDTEVIICPPMENYENLTPYKINLGIDGHVQRVNASLALQISRYFHLKMTSAEINPKELIALGNGFALDKEEVSGLVKTNWPGRCQLITKGRVHYFLDGAHTVESLNNCCIWFKQKSYLQSSNEKIIRILFFFSAGLRQYESLIQRVAQESFDVAVFPSNYIENISIYPEIMLDSRFEIDKISDRINKTREMWQAIQKDLNRNPDNFHQFSSLNKALDFLDSNELIEKYGVQDDFKLHVLVTGSLIFVEINNSSLKHLAALDIDSRPPLVRQTGIICTIGPASREVPKLIQMMKAGMNIARMNFSHGTYDYHQGTIDNVREAVRQLSAEYGVGEHPVGIALDTKGPEIRTTLLAGGPSAEVELVRGATIKVTTKDKYIDKCSAEILHLDYKNIVKVVSPHFITGDRAGDWPQDVDELIQAAIDFGKARNFMRTSDGMAAICLEAAMFSKHIFIELSANTPSPTDLTTTMAIAAVNASLKCMASAIVVLTTTGRTAHLISKYRPRCPIIAVSRHVNL</sequence>
<dbReference type="FunFam" id="1.10.510.10:FF:000768">
    <property type="entry name" value="Non-specific serine/threonine protein kinase"/>
    <property type="match status" value="1"/>
</dbReference>
<dbReference type="SUPFAM" id="SSF53244">
    <property type="entry name" value="MurD-like peptide ligases, peptide-binding domain"/>
    <property type="match status" value="1"/>
</dbReference>
<dbReference type="InterPro" id="IPR036565">
    <property type="entry name" value="Mur-like_cat_sf"/>
</dbReference>
<dbReference type="PROSITE" id="PS50011">
    <property type="entry name" value="PROTEIN_KINASE_DOM"/>
    <property type="match status" value="1"/>
</dbReference>
<accession>T1KCP6</accession>
<dbReference type="GO" id="GO:0030955">
    <property type="term" value="F:potassium ion binding"/>
    <property type="evidence" value="ECO:0007669"/>
    <property type="project" value="InterPro"/>
</dbReference>
<dbReference type="Gene3D" id="3.30.200.20">
    <property type="entry name" value="Phosphorylase Kinase, domain 1"/>
    <property type="match status" value="1"/>
</dbReference>
<evidence type="ECO:0000256" key="1">
    <source>
        <dbReference type="ARBA" id="ARBA00001946"/>
    </source>
</evidence>
<dbReference type="Gene3D" id="1.10.510.10">
    <property type="entry name" value="Transferase(Phosphotransferase) domain 1"/>
    <property type="match status" value="1"/>
</dbReference>
<evidence type="ECO:0000256" key="4">
    <source>
        <dbReference type="ARBA" id="ARBA00022679"/>
    </source>
</evidence>
<dbReference type="InterPro" id="IPR036918">
    <property type="entry name" value="Pyrv_Knase_C_sf"/>
</dbReference>
<feature type="compositionally biased region" description="Polar residues" evidence="10">
    <location>
        <begin position="146"/>
        <end position="163"/>
    </location>
</feature>
<dbReference type="GO" id="GO:0016881">
    <property type="term" value="F:acid-amino acid ligase activity"/>
    <property type="evidence" value="ECO:0007669"/>
    <property type="project" value="InterPro"/>
</dbReference>
<dbReference type="Gene3D" id="3.90.190.20">
    <property type="entry name" value="Mur ligase, C-terminal domain"/>
    <property type="match status" value="1"/>
</dbReference>
<dbReference type="HOGENOM" id="CLU_1557265_0_0_1"/>
<evidence type="ECO:0000256" key="6">
    <source>
        <dbReference type="ARBA" id="ARBA00022741"/>
    </source>
</evidence>
<evidence type="ECO:0000256" key="11">
    <source>
        <dbReference type="SAM" id="SignalP"/>
    </source>
</evidence>
<proteinExistence type="inferred from homology"/>
<dbReference type="InterPro" id="IPR015793">
    <property type="entry name" value="Pyrv_Knase_brl"/>
</dbReference>
<dbReference type="PROSITE" id="PS00107">
    <property type="entry name" value="PROTEIN_KINASE_ATP"/>
    <property type="match status" value="1"/>
</dbReference>
<dbReference type="InterPro" id="IPR015813">
    <property type="entry name" value="Pyrv/PenolPyrv_kinase-like_dom"/>
</dbReference>
<keyword evidence="6 9" id="KW-0547">Nucleotide-binding</keyword>
<dbReference type="Pfam" id="PF00224">
    <property type="entry name" value="PK"/>
    <property type="match status" value="1"/>
</dbReference>
<feature type="domain" description="Protein kinase" evidence="12">
    <location>
        <begin position="283"/>
        <end position="546"/>
    </location>
</feature>
<evidence type="ECO:0000256" key="2">
    <source>
        <dbReference type="ARBA" id="ARBA00008874"/>
    </source>
</evidence>
<dbReference type="EMBL" id="CAEY01001995">
    <property type="status" value="NOT_ANNOTATED_CDS"/>
    <property type="molecule type" value="Genomic_DNA"/>
</dbReference>
<dbReference type="InterPro" id="IPR011009">
    <property type="entry name" value="Kinase-like_dom_sf"/>
</dbReference>
<dbReference type="eggNOG" id="KOG0578">
    <property type="taxonomic scope" value="Eukaryota"/>
</dbReference>
<dbReference type="PANTHER" id="PTHR45832:SF22">
    <property type="entry name" value="SERINE_THREONINE-PROTEIN KINASE SAMKA-RELATED"/>
    <property type="match status" value="1"/>
</dbReference>
<dbReference type="FunFam" id="3.30.200.20:FF:000705">
    <property type="entry name" value="Non-specific serine/threonine protein kinase"/>
    <property type="match status" value="1"/>
</dbReference>
<feature type="binding site" evidence="9">
    <location>
        <position position="312"/>
    </location>
    <ligand>
        <name>ATP</name>
        <dbReference type="ChEBI" id="CHEBI:30616"/>
    </ligand>
</feature>
<dbReference type="InterPro" id="IPR017441">
    <property type="entry name" value="Protein_kinase_ATP_BS"/>
</dbReference>
<dbReference type="Gene3D" id="3.40.1190.10">
    <property type="entry name" value="Mur-like, catalytic domain"/>
    <property type="match status" value="1"/>
</dbReference>
<feature type="signal peptide" evidence="11">
    <location>
        <begin position="1"/>
        <end position="17"/>
    </location>
</feature>
<keyword evidence="8" id="KW-0460">Magnesium</keyword>
<reference evidence="13" key="2">
    <citation type="submission" date="2015-06" db="UniProtKB">
        <authorList>
            <consortium name="EnsemblMetazoa"/>
        </authorList>
    </citation>
    <scope>IDENTIFICATION</scope>
</reference>
<reference evidence="14" key="1">
    <citation type="submission" date="2011-08" db="EMBL/GenBank/DDBJ databases">
        <authorList>
            <person name="Rombauts S."/>
        </authorList>
    </citation>
    <scope>NUCLEOTIDE SEQUENCE</scope>
    <source>
        <strain evidence="14">London</strain>
    </source>
</reference>
<dbReference type="Gene3D" id="3.40.1380.20">
    <property type="entry name" value="Pyruvate kinase, C-terminal domain"/>
    <property type="match status" value="2"/>
</dbReference>
<dbReference type="SMART" id="SM00220">
    <property type="entry name" value="S_TKc"/>
    <property type="match status" value="1"/>
</dbReference>
<dbReference type="InterPro" id="IPR000719">
    <property type="entry name" value="Prot_kinase_dom"/>
</dbReference>
<evidence type="ECO:0000256" key="5">
    <source>
        <dbReference type="ARBA" id="ARBA00022723"/>
    </source>
</evidence>
<dbReference type="Gene3D" id="3.20.20.60">
    <property type="entry name" value="Phosphoenolpyruvate-binding domains"/>
    <property type="match status" value="1"/>
</dbReference>
<evidence type="ECO:0000256" key="9">
    <source>
        <dbReference type="PROSITE-ProRule" id="PRU10141"/>
    </source>
</evidence>
<dbReference type="SUPFAM" id="SSF52935">
    <property type="entry name" value="PK C-terminal domain-like"/>
    <property type="match status" value="2"/>
</dbReference>
<protein>
    <recommendedName>
        <fullName evidence="3">non-specific serine/threonine protein kinase</fullName>
        <ecNumber evidence="3">2.7.11.1</ecNumber>
    </recommendedName>
</protein>
<dbReference type="Gene3D" id="2.40.33.10">
    <property type="entry name" value="PK beta-barrel domain-like"/>
    <property type="match status" value="1"/>
</dbReference>
<dbReference type="GO" id="GO:0004674">
    <property type="term" value="F:protein serine/threonine kinase activity"/>
    <property type="evidence" value="ECO:0007669"/>
    <property type="project" value="UniProtKB-EC"/>
</dbReference>
<comment type="similarity">
    <text evidence="2">Belongs to the protein kinase superfamily. STE Ser/Thr protein kinase family. STE20 subfamily.</text>
</comment>
<evidence type="ECO:0000313" key="14">
    <source>
        <dbReference type="Proteomes" id="UP000015104"/>
    </source>
</evidence>
<dbReference type="InterPro" id="IPR015806">
    <property type="entry name" value="Pyrv_Knase_insert_dom_sf"/>
</dbReference>
<dbReference type="PANTHER" id="PTHR45832">
    <property type="entry name" value="SERINE/THREONINE-PROTEIN KINASE SAMKA-RELATED-RELATED"/>
    <property type="match status" value="1"/>
</dbReference>
<dbReference type="EC" id="2.7.11.1" evidence="3"/>
<evidence type="ECO:0000256" key="10">
    <source>
        <dbReference type="SAM" id="MobiDB-lite"/>
    </source>
</evidence>
<dbReference type="PROSITE" id="PS00108">
    <property type="entry name" value="PROTEIN_KINASE_ST"/>
    <property type="match status" value="1"/>
</dbReference>
<keyword evidence="14" id="KW-1185">Reference proteome</keyword>